<feature type="transmembrane region" description="Helical" evidence="1">
    <location>
        <begin position="51"/>
        <end position="73"/>
    </location>
</feature>
<proteinExistence type="predicted"/>
<feature type="transmembrane region" description="Helical" evidence="1">
    <location>
        <begin position="164"/>
        <end position="183"/>
    </location>
</feature>
<keyword evidence="1" id="KW-0472">Membrane</keyword>
<feature type="non-terminal residue" evidence="2">
    <location>
        <position position="262"/>
    </location>
</feature>
<feature type="transmembrane region" description="Helical" evidence="1">
    <location>
        <begin position="203"/>
        <end position="225"/>
    </location>
</feature>
<gene>
    <name evidence="2" type="ORF">RFI_07985</name>
</gene>
<dbReference type="Proteomes" id="UP000023152">
    <property type="component" value="Unassembled WGS sequence"/>
</dbReference>
<protein>
    <submittedName>
        <fullName evidence="2">Uncharacterized protein</fullName>
    </submittedName>
</protein>
<feature type="transmembrane region" description="Helical" evidence="1">
    <location>
        <begin position="124"/>
        <end position="144"/>
    </location>
</feature>
<dbReference type="AlphaFoldDB" id="X6NSZ5"/>
<keyword evidence="1" id="KW-1133">Transmembrane helix</keyword>
<reference evidence="2 3" key="1">
    <citation type="journal article" date="2013" name="Curr. Biol.">
        <title>The Genome of the Foraminiferan Reticulomyxa filosa.</title>
        <authorList>
            <person name="Glockner G."/>
            <person name="Hulsmann N."/>
            <person name="Schleicher M."/>
            <person name="Noegel A.A."/>
            <person name="Eichinger L."/>
            <person name="Gallinger C."/>
            <person name="Pawlowski J."/>
            <person name="Sierra R."/>
            <person name="Euteneuer U."/>
            <person name="Pillet L."/>
            <person name="Moustafa A."/>
            <person name="Platzer M."/>
            <person name="Groth M."/>
            <person name="Szafranski K."/>
            <person name="Schliwa M."/>
        </authorList>
    </citation>
    <scope>NUCLEOTIDE SEQUENCE [LARGE SCALE GENOMIC DNA]</scope>
</reference>
<keyword evidence="3" id="KW-1185">Reference proteome</keyword>
<dbReference type="EMBL" id="ASPP01006230">
    <property type="protein sequence ID" value="ETO29141.1"/>
    <property type="molecule type" value="Genomic_DNA"/>
</dbReference>
<feature type="transmembrane region" description="Helical" evidence="1">
    <location>
        <begin position="25"/>
        <end position="45"/>
    </location>
</feature>
<evidence type="ECO:0000256" key="1">
    <source>
        <dbReference type="SAM" id="Phobius"/>
    </source>
</evidence>
<feature type="transmembrane region" description="Helical" evidence="1">
    <location>
        <begin position="237"/>
        <end position="260"/>
    </location>
</feature>
<evidence type="ECO:0000313" key="3">
    <source>
        <dbReference type="Proteomes" id="UP000023152"/>
    </source>
</evidence>
<keyword evidence="1" id="KW-0812">Transmembrane</keyword>
<name>X6NSZ5_RETFI</name>
<evidence type="ECO:0000313" key="2">
    <source>
        <dbReference type="EMBL" id="ETO29141.1"/>
    </source>
</evidence>
<organism evidence="2 3">
    <name type="scientific">Reticulomyxa filosa</name>
    <dbReference type="NCBI Taxonomy" id="46433"/>
    <lineage>
        <taxon>Eukaryota</taxon>
        <taxon>Sar</taxon>
        <taxon>Rhizaria</taxon>
        <taxon>Retaria</taxon>
        <taxon>Foraminifera</taxon>
        <taxon>Monothalamids</taxon>
        <taxon>Reticulomyxidae</taxon>
        <taxon>Reticulomyxa</taxon>
    </lineage>
</organism>
<sequence length="262" mass="30461">MFCKLKKNSITRSLYSKFEIKQHHFTIIFFAFAFLVEGMSMYTRAGFSSEWLFIQNIVVNVVCGLYCGWLSLVARKYLWNLTSGRAQSVSRSKEVQSVSEIEVQEVNKDTTFKEQKPRVAIHRAIRWIVFLYVVGCSLFCIGTVCERMIFALAIVPGRACNEALYVSYLRVLTDGLFFTFYVVRTSVILRGSFFEISKCRQYFFGITPVLSFNTLLITTVVYTQFHHCAKDSLFNMLVIASVICHFFWSITLFVFLIYYLRK</sequence>
<accession>X6NSZ5</accession>
<comment type="caution">
    <text evidence="2">The sequence shown here is derived from an EMBL/GenBank/DDBJ whole genome shotgun (WGS) entry which is preliminary data.</text>
</comment>